<comment type="caution">
    <text evidence="1">The sequence shown here is derived from an EMBL/GenBank/DDBJ whole genome shotgun (WGS) entry which is preliminary data.</text>
</comment>
<name>A0ABQ9TG45_SAGOE</name>
<evidence type="ECO:0000313" key="2">
    <source>
        <dbReference type="Proteomes" id="UP001266305"/>
    </source>
</evidence>
<sequence>GGGGGTLVVPIPVPTLFGQPFPNGPQWNPGSLQPQHTVRSLDRALEEAGNSGILSLSGRKLRDFPGSSYDLTDTTQAAGCEGGD</sequence>
<evidence type="ECO:0000313" key="1">
    <source>
        <dbReference type="EMBL" id="KAK2083713.1"/>
    </source>
</evidence>
<accession>A0ABQ9TG45</accession>
<reference evidence="1 2" key="1">
    <citation type="submission" date="2023-05" db="EMBL/GenBank/DDBJ databases">
        <title>B98-5 Cell Line De Novo Hybrid Assembly: An Optical Mapping Approach.</title>
        <authorList>
            <person name="Kananen K."/>
            <person name="Auerbach J.A."/>
            <person name="Kautto E."/>
            <person name="Blachly J.S."/>
        </authorList>
    </citation>
    <scope>NUCLEOTIDE SEQUENCE [LARGE SCALE GENOMIC DNA]</scope>
    <source>
        <strain evidence="1">B95-8</strain>
        <tissue evidence="1">Cell line</tissue>
    </source>
</reference>
<feature type="non-terminal residue" evidence="1">
    <location>
        <position position="1"/>
    </location>
</feature>
<proteinExistence type="predicted"/>
<dbReference type="EMBL" id="JASSZA010000023">
    <property type="protein sequence ID" value="KAK2083713.1"/>
    <property type="molecule type" value="Genomic_DNA"/>
</dbReference>
<protein>
    <submittedName>
        <fullName evidence="1">Leucine-rich repeat and calponin y domain-containing protein 2</fullName>
    </submittedName>
</protein>
<organism evidence="1 2">
    <name type="scientific">Saguinus oedipus</name>
    <name type="common">Cotton-top tamarin</name>
    <name type="synonym">Oedipomidas oedipus</name>
    <dbReference type="NCBI Taxonomy" id="9490"/>
    <lineage>
        <taxon>Eukaryota</taxon>
        <taxon>Metazoa</taxon>
        <taxon>Chordata</taxon>
        <taxon>Craniata</taxon>
        <taxon>Vertebrata</taxon>
        <taxon>Euteleostomi</taxon>
        <taxon>Mammalia</taxon>
        <taxon>Eutheria</taxon>
        <taxon>Euarchontoglires</taxon>
        <taxon>Primates</taxon>
        <taxon>Haplorrhini</taxon>
        <taxon>Platyrrhini</taxon>
        <taxon>Cebidae</taxon>
        <taxon>Callitrichinae</taxon>
        <taxon>Saguinus</taxon>
    </lineage>
</organism>
<keyword evidence="2" id="KW-1185">Reference proteome</keyword>
<dbReference type="Proteomes" id="UP001266305">
    <property type="component" value="Unassembled WGS sequence"/>
</dbReference>
<gene>
    <name evidence="1" type="primary">LRCH2_2</name>
    <name evidence="1" type="ORF">P7K49_038949</name>
</gene>